<reference evidence="3 4" key="1">
    <citation type="submission" date="2018-06" db="EMBL/GenBank/DDBJ databases">
        <title>Genomic Encyclopedia of Type Strains, Phase III (KMG-III): the genomes of soil and plant-associated and newly described type strains.</title>
        <authorList>
            <person name="Whitman W."/>
        </authorList>
    </citation>
    <scope>NUCLEOTIDE SEQUENCE [LARGE SCALE GENOMIC DNA]</scope>
    <source>
        <strain evidence="3 4">CGMCC 4.7090</strain>
    </source>
</reference>
<evidence type="ECO:0000313" key="3">
    <source>
        <dbReference type="EMBL" id="RAK43026.1"/>
    </source>
</evidence>
<keyword evidence="1" id="KW-0812">Transmembrane</keyword>
<feature type="transmembrane region" description="Helical" evidence="1">
    <location>
        <begin position="32"/>
        <end position="65"/>
    </location>
</feature>
<keyword evidence="1" id="KW-0472">Membrane</keyword>
<accession>A0A327ZLS6</accession>
<feature type="transmembrane region" description="Helical" evidence="1">
    <location>
        <begin position="119"/>
        <end position="143"/>
    </location>
</feature>
<feature type="domain" description="Putative sensor" evidence="2">
    <location>
        <begin position="23"/>
        <end position="199"/>
    </location>
</feature>
<dbReference type="EMBL" id="QLMJ01000001">
    <property type="protein sequence ID" value="RAK43026.1"/>
    <property type="molecule type" value="Genomic_DNA"/>
</dbReference>
<feature type="transmembrane region" description="Helical" evidence="1">
    <location>
        <begin position="163"/>
        <end position="188"/>
    </location>
</feature>
<organism evidence="3 4">
    <name type="scientific">Actinoplanes lutulentus</name>
    <dbReference type="NCBI Taxonomy" id="1287878"/>
    <lineage>
        <taxon>Bacteria</taxon>
        <taxon>Bacillati</taxon>
        <taxon>Actinomycetota</taxon>
        <taxon>Actinomycetes</taxon>
        <taxon>Micromonosporales</taxon>
        <taxon>Micromonosporaceae</taxon>
        <taxon>Actinoplanes</taxon>
    </lineage>
</organism>
<dbReference type="OrthoDB" id="4198152at2"/>
<dbReference type="RefSeq" id="WP_111646844.1">
    <property type="nucleotide sequence ID" value="NZ_JACHWI010000001.1"/>
</dbReference>
<dbReference type="Proteomes" id="UP000249341">
    <property type="component" value="Unassembled WGS sequence"/>
</dbReference>
<comment type="caution">
    <text evidence="3">The sequence shown here is derived from an EMBL/GenBank/DDBJ whole genome shotgun (WGS) entry which is preliminary data.</text>
</comment>
<sequence length="206" mass="21891">MTTIDAALVSAPTYSRLTADTRYVLSGFPTGLAATIVCATGLSLGLGLAVLWIGVPILIATMMLARGFAVTERTRIAVAPFVYRAAASDTVISRLIAVVTDPQSWRDLAHAMLRCVPSAIAFSVVVSWWAAVAGGMTWALWGWSLPQDGKEVPELLGFGDDYWRIVGFYLVVAAVFALTLPAVAGWAARFEAGFAQRLLSPGARGN</sequence>
<name>A0A327ZLS6_9ACTN</name>
<keyword evidence="4" id="KW-1185">Reference proteome</keyword>
<evidence type="ECO:0000256" key="1">
    <source>
        <dbReference type="SAM" id="Phobius"/>
    </source>
</evidence>
<protein>
    <submittedName>
        <fullName evidence="3">Putative sensor protein</fullName>
    </submittedName>
</protein>
<gene>
    <name evidence="3" type="ORF">B0I29_101156</name>
</gene>
<evidence type="ECO:0000259" key="2">
    <source>
        <dbReference type="Pfam" id="PF13796"/>
    </source>
</evidence>
<proteinExistence type="predicted"/>
<dbReference type="AlphaFoldDB" id="A0A327ZLS6"/>
<dbReference type="InterPro" id="IPR025828">
    <property type="entry name" value="Put_sensor_dom"/>
</dbReference>
<keyword evidence="1" id="KW-1133">Transmembrane helix</keyword>
<evidence type="ECO:0000313" key="4">
    <source>
        <dbReference type="Proteomes" id="UP000249341"/>
    </source>
</evidence>
<dbReference type="Pfam" id="PF13796">
    <property type="entry name" value="Sensor"/>
    <property type="match status" value="1"/>
</dbReference>